<feature type="transmembrane region" description="Helical" evidence="1">
    <location>
        <begin position="77"/>
        <end position="98"/>
    </location>
</feature>
<protein>
    <submittedName>
        <fullName evidence="2">DUF2834 domain-containing protein</fullName>
    </submittedName>
</protein>
<accession>A0AAW9QNG0</accession>
<dbReference type="EMBL" id="JBAFSM010000031">
    <property type="protein sequence ID" value="MEG3438613.1"/>
    <property type="molecule type" value="Genomic_DNA"/>
</dbReference>
<name>A0AAW9QNG0_9CHRO</name>
<keyword evidence="3" id="KW-1185">Reference proteome</keyword>
<feature type="transmembrane region" description="Helical" evidence="1">
    <location>
        <begin position="118"/>
        <end position="142"/>
    </location>
</feature>
<gene>
    <name evidence="2" type="ORF">V0288_15885</name>
</gene>
<dbReference type="Proteomes" id="UP001328733">
    <property type="component" value="Unassembled WGS sequence"/>
</dbReference>
<reference evidence="2 3" key="1">
    <citation type="submission" date="2024-01" db="EMBL/GenBank/DDBJ databases">
        <title>Genomic insights into the taxonomy and metabolism of the cyanobacterium Pannus brasiliensis CCIBt3594.</title>
        <authorList>
            <person name="Machado M."/>
            <person name="Botero N.B."/>
            <person name="Andreote A.P.D."/>
            <person name="Feitosa A.M.T."/>
            <person name="Popin R."/>
            <person name="Sivonen K."/>
            <person name="Fiore M.F."/>
        </authorList>
    </citation>
    <scope>NUCLEOTIDE SEQUENCE [LARGE SCALE GENOMIC DNA]</scope>
    <source>
        <strain evidence="2 3">CCIBt3594</strain>
    </source>
</reference>
<feature type="transmembrane region" description="Helical" evidence="1">
    <location>
        <begin position="186"/>
        <end position="205"/>
    </location>
</feature>
<feature type="transmembrane region" description="Helical" evidence="1">
    <location>
        <begin position="154"/>
        <end position="174"/>
    </location>
</feature>
<dbReference type="RefSeq" id="WP_332866090.1">
    <property type="nucleotide sequence ID" value="NZ_JBAFSM010000031.1"/>
</dbReference>
<organism evidence="2 3">
    <name type="scientific">Pannus brasiliensis CCIBt3594</name>
    <dbReference type="NCBI Taxonomy" id="1427578"/>
    <lineage>
        <taxon>Bacteria</taxon>
        <taxon>Bacillati</taxon>
        <taxon>Cyanobacteriota</taxon>
        <taxon>Cyanophyceae</taxon>
        <taxon>Oscillatoriophycideae</taxon>
        <taxon>Chroococcales</taxon>
        <taxon>Microcystaceae</taxon>
        <taxon>Pannus</taxon>
    </lineage>
</organism>
<keyword evidence="1" id="KW-1133">Transmembrane helix</keyword>
<keyword evidence="1" id="KW-0812">Transmembrane</keyword>
<evidence type="ECO:0000313" key="2">
    <source>
        <dbReference type="EMBL" id="MEG3438613.1"/>
    </source>
</evidence>
<feature type="transmembrane region" description="Helical" evidence="1">
    <location>
        <begin position="44"/>
        <end position="65"/>
    </location>
</feature>
<sequence>MLVKIALGLLWLSFAVYAFFLAPPDRPDTLDLIIDLSTGKWRGINPLIITLFNLMGIWPILYTSVMLVDGRARKIPAWPFALGSFAVGAFAILPYLVFRQPEGDFTGEKNWILKVWDSRFVGAIAFLGASALFAYGLIAGDWTDFGQQWRSSRFINVMSLDFCLLTLLFPIFLRDDLDRRGIDNPFLFWSVSLVPVLGPALYAIARPPLPDKLNQT</sequence>
<dbReference type="PANTHER" id="PTHR36009:SF3">
    <property type="entry name" value="TRANSMEMBRANE PROTEIN"/>
    <property type="match status" value="1"/>
</dbReference>
<dbReference type="AlphaFoldDB" id="A0AAW9QNG0"/>
<evidence type="ECO:0000313" key="3">
    <source>
        <dbReference type="Proteomes" id="UP001328733"/>
    </source>
</evidence>
<comment type="caution">
    <text evidence="2">The sequence shown here is derived from an EMBL/GenBank/DDBJ whole genome shotgun (WGS) entry which is preliminary data.</text>
</comment>
<dbReference type="PANTHER" id="PTHR36009">
    <property type="match status" value="1"/>
</dbReference>
<proteinExistence type="predicted"/>
<evidence type="ECO:0000256" key="1">
    <source>
        <dbReference type="SAM" id="Phobius"/>
    </source>
</evidence>
<keyword evidence="1" id="KW-0472">Membrane</keyword>